<dbReference type="EMBL" id="SPQZ01000003">
    <property type="protein sequence ID" value="TFV98453.1"/>
    <property type="molecule type" value="Genomic_DNA"/>
</dbReference>
<comment type="similarity">
    <text evidence="7">Belongs to the binding-protein-dependent transport system permease family.</text>
</comment>
<proteinExistence type="inferred from homology"/>
<name>A0A4Y9R443_9MICO</name>
<dbReference type="PANTHER" id="PTHR30151:SF0">
    <property type="entry name" value="ABC TRANSPORTER PERMEASE PROTEIN MJ0413-RELATED"/>
    <property type="match status" value="1"/>
</dbReference>
<dbReference type="RefSeq" id="WP_135120473.1">
    <property type="nucleotide sequence ID" value="NZ_SPQZ01000003.1"/>
</dbReference>
<keyword evidence="2 7" id="KW-0813">Transport</keyword>
<dbReference type="SUPFAM" id="SSF161098">
    <property type="entry name" value="MetI-like"/>
    <property type="match status" value="1"/>
</dbReference>
<dbReference type="GO" id="GO:0055085">
    <property type="term" value="P:transmembrane transport"/>
    <property type="evidence" value="ECO:0007669"/>
    <property type="project" value="InterPro"/>
</dbReference>
<dbReference type="InterPro" id="IPR000515">
    <property type="entry name" value="MetI-like"/>
</dbReference>
<protein>
    <submittedName>
        <fullName evidence="9">ABC transporter permease subunit</fullName>
    </submittedName>
</protein>
<feature type="transmembrane region" description="Helical" evidence="7">
    <location>
        <begin position="186"/>
        <end position="206"/>
    </location>
</feature>
<evidence type="ECO:0000256" key="5">
    <source>
        <dbReference type="ARBA" id="ARBA00022989"/>
    </source>
</evidence>
<evidence type="ECO:0000256" key="2">
    <source>
        <dbReference type="ARBA" id="ARBA00022448"/>
    </source>
</evidence>
<evidence type="ECO:0000259" key="8">
    <source>
        <dbReference type="PROSITE" id="PS50928"/>
    </source>
</evidence>
<keyword evidence="5 7" id="KW-1133">Transmembrane helix</keyword>
<evidence type="ECO:0000313" key="10">
    <source>
        <dbReference type="Proteomes" id="UP000298127"/>
    </source>
</evidence>
<dbReference type="GO" id="GO:0005886">
    <property type="term" value="C:plasma membrane"/>
    <property type="evidence" value="ECO:0007669"/>
    <property type="project" value="UniProtKB-SubCell"/>
</dbReference>
<dbReference type="PROSITE" id="PS50928">
    <property type="entry name" value="ABC_TM1"/>
    <property type="match status" value="1"/>
</dbReference>
<feature type="transmembrane region" description="Helical" evidence="7">
    <location>
        <begin position="239"/>
        <end position="262"/>
    </location>
</feature>
<evidence type="ECO:0000256" key="7">
    <source>
        <dbReference type="RuleBase" id="RU363032"/>
    </source>
</evidence>
<dbReference type="Pfam" id="PF00528">
    <property type="entry name" value="BPD_transp_1"/>
    <property type="match status" value="1"/>
</dbReference>
<keyword evidence="10" id="KW-1185">Reference proteome</keyword>
<reference evidence="9 10" key="1">
    <citation type="journal article" date="2018" name="J. Microbiol.">
        <title>Leifsonia flava sp. nov., a novel actinobacterium isolated from the rhizosphere of Aquilegia viridiflora.</title>
        <authorList>
            <person name="Cai Y."/>
            <person name="Tao W.Z."/>
            <person name="Ma Y.J."/>
            <person name="Cheng J."/>
            <person name="Zhang M.Y."/>
            <person name="Zhang Y.X."/>
        </authorList>
    </citation>
    <scope>NUCLEOTIDE SEQUENCE [LARGE SCALE GENOMIC DNA]</scope>
    <source>
        <strain evidence="9 10">SYP-B2174</strain>
    </source>
</reference>
<sequence>MSVSEALKAVDAGSIGTVPGIVEDSTRRPLRGAAFLRRFGLGALGVLLLAVVWELYKALGPAEGVIVGGVTVLPRTTDLAMPHVVDMVGRLFEPVSSAANALPMWMAVLQASAFSLGVASVGWIAGVIVGLFLALLMQRFLTAEAALFPWIVLSQTVPLIAIAPLVRRWGAQIEIGSFEWEPWMSVALIASYLAFFPISIGALRGLNSPDTNHIELMRSYGVGWWTTLFRLRLPASVPYLLPALRLGAASAVIGTIVAEVSIGLRGGIGRMVVEFAAAAGGDPAKPYAPIFGAVLVGLVAAGFVSLIGVFLRRYRRGEVPA</sequence>
<comment type="caution">
    <text evidence="9">The sequence shown here is derived from an EMBL/GenBank/DDBJ whole genome shotgun (WGS) entry which is preliminary data.</text>
</comment>
<dbReference type="AlphaFoldDB" id="A0A4Y9R443"/>
<evidence type="ECO:0000256" key="3">
    <source>
        <dbReference type="ARBA" id="ARBA00022475"/>
    </source>
</evidence>
<comment type="subcellular location">
    <subcellularLocation>
        <location evidence="1 7">Cell membrane</location>
        <topology evidence="1 7">Multi-pass membrane protein</topology>
    </subcellularLocation>
</comment>
<organism evidence="9 10">
    <name type="scientific">Orlajensenia leifsoniae</name>
    <dbReference type="NCBI Taxonomy" id="2561933"/>
    <lineage>
        <taxon>Bacteria</taxon>
        <taxon>Bacillati</taxon>
        <taxon>Actinomycetota</taxon>
        <taxon>Actinomycetes</taxon>
        <taxon>Micrococcales</taxon>
        <taxon>Microbacteriaceae</taxon>
        <taxon>Orlajensenia</taxon>
    </lineage>
</organism>
<dbReference type="Gene3D" id="1.10.3720.10">
    <property type="entry name" value="MetI-like"/>
    <property type="match status" value="1"/>
</dbReference>
<gene>
    <name evidence="9" type="ORF">E4M00_10720</name>
</gene>
<accession>A0A4Y9R443</accession>
<keyword evidence="4 7" id="KW-0812">Transmembrane</keyword>
<feature type="transmembrane region" description="Helical" evidence="7">
    <location>
        <begin position="147"/>
        <end position="166"/>
    </location>
</feature>
<evidence type="ECO:0000256" key="1">
    <source>
        <dbReference type="ARBA" id="ARBA00004651"/>
    </source>
</evidence>
<feature type="domain" description="ABC transmembrane type-1" evidence="8">
    <location>
        <begin position="112"/>
        <end position="308"/>
    </location>
</feature>
<dbReference type="PANTHER" id="PTHR30151">
    <property type="entry name" value="ALKANE SULFONATE ABC TRANSPORTER-RELATED, MEMBRANE SUBUNIT"/>
    <property type="match status" value="1"/>
</dbReference>
<feature type="transmembrane region" description="Helical" evidence="7">
    <location>
        <begin position="35"/>
        <end position="53"/>
    </location>
</feature>
<evidence type="ECO:0000256" key="6">
    <source>
        <dbReference type="ARBA" id="ARBA00023136"/>
    </source>
</evidence>
<keyword evidence="3" id="KW-1003">Cell membrane</keyword>
<evidence type="ECO:0000256" key="4">
    <source>
        <dbReference type="ARBA" id="ARBA00022692"/>
    </source>
</evidence>
<feature type="transmembrane region" description="Helical" evidence="7">
    <location>
        <begin position="113"/>
        <end position="135"/>
    </location>
</feature>
<feature type="transmembrane region" description="Helical" evidence="7">
    <location>
        <begin position="290"/>
        <end position="311"/>
    </location>
</feature>
<dbReference type="InterPro" id="IPR035906">
    <property type="entry name" value="MetI-like_sf"/>
</dbReference>
<keyword evidence="6 7" id="KW-0472">Membrane</keyword>
<dbReference type="Proteomes" id="UP000298127">
    <property type="component" value="Unassembled WGS sequence"/>
</dbReference>
<evidence type="ECO:0000313" key="9">
    <source>
        <dbReference type="EMBL" id="TFV98453.1"/>
    </source>
</evidence>